<dbReference type="NCBIfam" id="TIGR02518">
    <property type="entry name" value="EutH_ACDH"/>
    <property type="match status" value="1"/>
</dbReference>
<dbReference type="eggNOG" id="COG1012">
    <property type="taxonomic scope" value="Bacteria"/>
</dbReference>
<dbReference type="CDD" id="cd07122">
    <property type="entry name" value="ALDH_F20_ACDH"/>
    <property type="match status" value="1"/>
</dbReference>
<dbReference type="EMBL" id="LT906439">
    <property type="protein sequence ID" value="SNU90961.1"/>
    <property type="molecule type" value="Genomic_DNA"/>
</dbReference>
<gene>
    <name evidence="3" type="primary">adhE_4</name>
    <name evidence="3" type="ORF">SAMEA4412692_02079</name>
</gene>
<proteinExistence type="predicted"/>
<dbReference type="GO" id="GO:0016620">
    <property type="term" value="F:oxidoreductase activity, acting on the aldehyde or oxo group of donors, NAD or NADP as acceptor"/>
    <property type="evidence" value="ECO:0007669"/>
    <property type="project" value="InterPro"/>
</dbReference>
<dbReference type="SUPFAM" id="SSF53720">
    <property type="entry name" value="ALDH-like"/>
    <property type="match status" value="1"/>
</dbReference>
<dbReference type="STRING" id="1123308.GCA_000380085_02098"/>
<dbReference type="KEGG" id="smen:SAMEA4412692_2079"/>
<dbReference type="OrthoDB" id="9815791at2"/>
<dbReference type="InterPro" id="IPR013357">
    <property type="entry name" value="Acetaldehyde_DH_acetylating"/>
</dbReference>
<reference evidence="3 4" key="1">
    <citation type="submission" date="2017-06" db="EMBL/GenBank/DDBJ databases">
        <authorList>
            <consortium name="Pathogen Informatics"/>
        </authorList>
    </citation>
    <scope>NUCLEOTIDE SEQUENCE [LARGE SCALE GENOMIC DNA]</scope>
    <source>
        <strain evidence="3 4">NCTC13788</strain>
    </source>
</reference>
<keyword evidence="1" id="KW-0560">Oxidoreductase</keyword>
<evidence type="ECO:0000313" key="4">
    <source>
        <dbReference type="Proteomes" id="UP000215185"/>
    </source>
</evidence>
<dbReference type="Gene3D" id="3.40.605.10">
    <property type="entry name" value="Aldehyde Dehydrogenase, Chain A, domain 1"/>
    <property type="match status" value="1"/>
</dbReference>
<dbReference type="InterPro" id="IPR015590">
    <property type="entry name" value="Aldehyde_DH_dom"/>
</dbReference>
<dbReference type="Gene3D" id="3.40.309.10">
    <property type="entry name" value="Aldehyde Dehydrogenase, Chain A, domain 2"/>
    <property type="match status" value="1"/>
</dbReference>
<dbReference type="RefSeq" id="WP_018374646.1">
    <property type="nucleotide sequence ID" value="NZ_LT906439.1"/>
</dbReference>
<evidence type="ECO:0000313" key="3">
    <source>
        <dbReference type="EMBL" id="SNU90961.1"/>
    </source>
</evidence>
<name>A0A239SZP9_9STRE</name>
<dbReference type="InterPro" id="IPR016162">
    <property type="entry name" value="Ald_DH_N"/>
</dbReference>
<dbReference type="PANTHER" id="PTHR11699">
    <property type="entry name" value="ALDEHYDE DEHYDROGENASE-RELATED"/>
    <property type="match status" value="1"/>
</dbReference>
<feature type="domain" description="Aldehyde dehydrogenase" evidence="2">
    <location>
        <begin position="7"/>
        <end position="274"/>
    </location>
</feature>
<evidence type="ECO:0000256" key="1">
    <source>
        <dbReference type="ARBA" id="ARBA00023002"/>
    </source>
</evidence>
<protein>
    <submittedName>
        <fullName evidence="3">Acetaldehyde dehydrogenase (Acetylating)</fullName>
    </submittedName>
</protein>
<dbReference type="InterPro" id="IPR016163">
    <property type="entry name" value="Ald_DH_C"/>
</dbReference>
<keyword evidence="4" id="KW-1185">Reference proteome</keyword>
<dbReference type="AlphaFoldDB" id="A0A239SZP9"/>
<dbReference type="InterPro" id="IPR016161">
    <property type="entry name" value="Ald_DH/histidinol_DH"/>
</dbReference>
<dbReference type="Proteomes" id="UP000215185">
    <property type="component" value="Chromosome 1"/>
</dbReference>
<organism evidence="3 4">
    <name type="scientific">Streptococcus merionis</name>
    <dbReference type="NCBI Taxonomy" id="400065"/>
    <lineage>
        <taxon>Bacteria</taxon>
        <taxon>Bacillati</taxon>
        <taxon>Bacillota</taxon>
        <taxon>Bacilli</taxon>
        <taxon>Lactobacillales</taxon>
        <taxon>Streptococcaceae</taxon>
        <taxon>Streptococcus</taxon>
    </lineage>
</organism>
<evidence type="ECO:0000259" key="2">
    <source>
        <dbReference type="Pfam" id="PF00171"/>
    </source>
</evidence>
<accession>A0A239SZP9</accession>
<dbReference type="Pfam" id="PF00171">
    <property type="entry name" value="Aldedh"/>
    <property type="match status" value="1"/>
</dbReference>
<sequence length="552" mass="58765">MKAIDIDLCSIQEARDLVRQGKKAADAIAAFSEEQIDRILQRIVKAVEANAYYLADMAVEETGFGKVTDKAYKNYAASRLLYDEIKDEKTSGILELDEHKKVFKVAEPMGLLLGITPSTNPTSTIIFKAMVAIKARNAIVFAPHPSAKRCSAAAAELVRKAAVEAGAPEHIIGCVMNPTLEATTELMHAKEIALIIATGGPGMVKAAYSSGKPAIGVGAGNSPAYIEKTADVKKAIANIVASKTFDNGTICASEQAIICEESNQEAVLKELKDQGCYMMTKEETDRVCEILFKGNSKGCNLSMNPKFVGQSALSIAQAVGLSVPENTVLLVGPQSGVGQGNPLSFEKLTTVVGFYVVKNWEEACALSIKLLQNGIGHTMSLHTEDPEMIFRFSSKPASRILINTGGSQGGTGVSTGLPIAFTLGCGTDGGSSVSDNLSPKHLVNVKTVAYGLKDISKLMSDDAIFQALPKQTLLTDVSKVDASCSASVHVSKNSVCNSQQAFLNQTPQSIQEAFEKRQEVVVEESVPNNVNTGNTSDNEAIVREILSALKQK</sequence>